<name>A0A7X8XYS7_9BACT</name>
<dbReference type="EC" id="4.1.3.16" evidence="6"/>
<keyword evidence="4 6" id="KW-0456">Lyase</keyword>
<dbReference type="PANTHER" id="PTHR30246:SF1">
    <property type="entry name" value="2-DEHYDRO-3-DEOXY-6-PHOSPHOGALACTONATE ALDOLASE-RELATED"/>
    <property type="match status" value="1"/>
</dbReference>
<dbReference type="CDD" id="cd00452">
    <property type="entry name" value="KDPG_aldolase"/>
    <property type="match status" value="1"/>
</dbReference>
<keyword evidence="7" id="KW-1185">Reference proteome</keyword>
<dbReference type="EMBL" id="JABAIL010000011">
    <property type="protein sequence ID" value="NLR94310.1"/>
    <property type="molecule type" value="Genomic_DNA"/>
</dbReference>
<proteinExistence type="inferred from homology"/>
<dbReference type="NCBIfam" id="NF005499">
    <property type="entry name" value="PRK07114.1"/>
    <property type="match status" value="1"/>
</dbReference>
<comment type="similarity">
    <text evidence="2">Belongs to the KHG/KDPG aldolase family.</text>
</comment>
<dbReference type="GO" id="GO:0008675">
    <property type="term" value="F:2-dehydro-3-deoxy-phosphogluconate aldolase activity"/>
    <property type="evidence" value="ECO:0007669"/>
    <property type="project" value="UniProtKB-EC"/>
</dbReference>
<dbReference type="Proteomes" id="UP000585050">
    <property type="component" value="Unassembled WGS sequence"/>
</dbReference>
<dbReference type="GO" id="GO:0008700">
    <property type="term" value="F:(R,S)-4-hydroxy-2-oxoglutarate aldolase activity"/>
    <property type="evidence" value="ECO:0007669"/>
    <property type="project" value="UniProtKB-EC"/>
</dbReference>
<organism evidence="6 7">
    <name type="scientific">Flammeovirga agarivorans</name>
    <dbReference type="NCBI Taxonomy" id="2726742"/>
    <lineage>
        <taxon>Bacteria</taxon>
        <taxon>Pseudomonadati</taxon>
        <taxon>Bacteroidota</taxon>
        <taxon>Cytophagia</taxon>
        <taxon>Cytophagales</taxon>
        <taxon>Flammeovirgaceae</taxon>
        <taxon>Flammeovirga</taxon>
    </lineage>
</organism>
<dbReference type="InterPro" id="IPR013785">
    <property type="entry name" value="Aldolase_TIM"/>
</dbReference>
<evidence type="ECO:0000256" key="1">
    <source>
        <dbReference type="ARBA" id="ARBA00004761"/>
    </source>
</evidence>
<comment type="caution">
    <text evidence="6">The sequence shown here is derived from an EMBL/GenBank/DDBJ whole genome shotgun (WGS) entry which is preliminary data.</text>
</comment>
<evidence type="ECO:0000313" key="7">
    <source>
        <dbReference type="Proteomes" id="UP000585050"/>
    </source>
</evidence>
<reference evidence="6 7" key="1">
    <citation type="submission" date="2020-04" db="EMBL/GenBank/DDBJ databases">
        <title>Flammeovirga sp. SR4, a novel species isolated from seawater.</title>
        <authorList>
            <person name="Wang X."/>
        </authorList>
    </citation>
    <scope>NUCLEOTIDE SEQUENCE [LARGE SCALE GENOMIC DNA]</scope>
    <source>
        <strain evidence="6 7">SR4</strain>
    </source>
</reference>
<evidence type="ECO:0000313" key="6">
    <source>
        <dbReference type="EMBL" id="NLR94310.1"/>
    </source>
</evidence>
<protein>
    <submittedName>
        <fullName evidence="6">Bifunctional 4-hydroxy-2-oxoglutarate aldolase/2-dehydro-3-deoxy-phosphogluconate aldolase</fullName>
        <ecNumber evidence="6">4.1.2.14</ecNumber>
        <ecNumber evidence="6">4.1.3.16</ecNumber>
    </submittedName>
</protein>
<dbReference type="Gene3D" id="3.20.20.70">
    <property type="entry name" value="Aldolase class I"/>
    <property type="match status" value="1"/>
</dbReference>
<evidence type="ECO:0000256" key="3">
    <source>
        <dbReference type="ARBA" id="ARBA00011233"/>
    </source>
</evidence>
<evidence type="ECO:0000256" key="4">
    <source>
        <dbReference type="ARBA" id="ARBA00023239"/>
    </source>
</evidence>
<sequence>MMKFSRIEVALKMKQTGIVPVFYHQDVEVSINVLKACYEGGVRVFEFTNRGDNAHEIFRHLIEYRNQFLPELALGIGSLVDAPTTALYIQMGADFIVSPVVNEDMAKLCNRRKVAWCPGCGSVSEISFAEELGAEVVKVFPATQVGGPSFIKAVKAPQPWTNIMPTGGVKTTFENLQEWFNAGAYCVGIGAQLFIKDADGNFDLKSIKEKVIELRGYVDDLTNELNAV</sequence>
<dbReference type="AlphaFoldDB" id="A0A7X8XYS7"/>
<accession>A0A7X8XYS7</accession>
<comment type="pathway">
    <text evidence="1">Carbohydrate acid metabolism.</text>
</comment>
<dbReference type="InterPro" id="IPR000887">
    <property type="entry name" value="Aldlse_KDPG_KHG"/>
</dbReference>
<evidence type="ECO:0000256" key="5">
    <source>
        <dbReference type="ARBA" id="ARBA00023277"/>
    </source>
</evidence>
<dbReference type="EC" id="4.1.2.14" evidence="6"/>
<evidence type="ECO:0000256" key="2">
    <source>
        <dbReference type="ARBA" id="ARBA00006906"/>
    </source>
</evidence>
<dbReference type="PANTHER" id="PTHR30246">
    <property type="entry name" value="2-KETO-3-DEOXY-6-PHOSPHOGLUCONATE ALDOLASE"/>
    <property type="match status" value="1"/>
</dbReference>
<keyword evidence="5" id="KW-0119">Carbohydrate metabolism</keyword>
<gene>
    <name evidence="6" type="ORF">HGP29_24110</name>
</gene>
<comment type="subunit">
    <text evidence="3">Homotrimer.</text>
</comment>
<dbReference type="SUPFAM" id="SSF51569">
    <property type="entry name" value="Aldolase"/>
    <property type="match status" value="1"/>
</dbReference>
<dbReference type="Pfam" id="PF01081">
    <property type="entry name" value="Aldolase"/>
    <property type="match status" value="1"/>
</dbReference>